<dbReference type="Pfam" id="PF13742">
    <property type="entry name" value="tRNA_anti_2"/>
    <property type="match status" value="1"/>
</dbReference>
<dbReference type="GO" id="GO:0006308">
    <property type="term" value="P:DNA catabolic process"/>
    <property type="evidence" value="ECO:0007669"/>
    <property type="project" value="UniProtKB-UniRule"/>
</dbReference>
<evidence type="ECO:0000256" key="1">
    <source>
        <dbReference type="ARBA" id="ARBA00022490"/>
    </source>
</evidence>
<dbReference type="Proteomes" id="UP000469424">
    <property type="component" value="Unassembled WGS sequence"/>
</dbReference>
<evidence type="ECO:0000256" key="2">
    <source>
        <dbReference type="ARBA" id="ARBA00022722"/>
    </source>
</evidence>
<sequence length="384" mass="42451">MKPVSVTQVNEYLANKIDSDFNLRNVAIEGEISGLTRKGHAYFSLKDEQCVIRSVVWKSQLPKINPELLEDGRNVVAVGSVRLYAKGGTYSFQIHYMEDAGVGKAKTAFEALKKKLEAEGLFRPEYKKPLPEFPECVGVVTSTEGDALRDIQKIILKKNNYVNLLIFPTYVQGVNAPASICQGIHLANRVNESGKRHIDLLIVGRGGGSPEDLAAFNEESVARAIFQSDIPIISAVGHEPDVSISDYVADARGATPSEAADMAVPDVHEIQKRIAECRSALSESLRFKLLNEKRMVESLTQLLCSNMRNRVQKARNEMEQALIKLREGNPKRVLERGFAAVLNEAGTIVSDIDNVSEGEEYTVLLRNGRFKAQVTGKNKEGHDE</sequence>
<gene>
    <name evidence="5 8" type="primary">xseA</name>
    <name evidence="8" type="ORF">FYJ65_01440</name>
</gene>
<keyword evidence="2 5" id="KW-0540">Nuclease</keyword>
<dbReference type="AlphaFoldDB" id="A0A6N7X3B5"/>
<evidence type="ECO:0000256" key="4">
    <source>
        <dbReference type="ARBA" id="ARBA00022839"/>
    </source>
</evidence>
<dbReference type="CDD" id="cd04489">
    <property type="entry name" value="ExoVII_LU_OBF"/>
    <property type="match status" value="1"/>
</dbReference>
<dbReference type="Pfam" id="PF02601">
    <property type="entry name" value="Exonuc_VII_L"/>
    <property type="match status" value="1"/>
</dbReference>
<keyword evidence="4 5" id="KW-0269">Exonuclease</keyword>
<comment type="similarity">
    <text evidence="5">Belongs to the XseA family.</text>
</comment>
<dbReference type="InterPro" id="IPR020579">
    <property type="entry name" value="Exonuc_VII_lsu_C"/>
</dbReference>
<feature type="domain" description="Exonuclease VII large subunit C-terminal" evidence="6">
    <location>
        <begin position="121"/>
        <end position="312"/>
    </location>
</feature>
<proteinExistence type="inferred from homology"/>
<keyword evidence="9" id="KW-1185">Reference proteome</keyword>
<dbReference type="EC" id="3.1.11.6" evidence="5"/>
<dbReference type="InterPro" id="IPR025824">
    <property type="entry name" value="OB-fold_nuc-bd_dom"/>
</dbReference>
<evidence type="ECO:0000259" key="6">
    <source>
        <dbReference type="Pfam" id="PF02601"/>
    </source>
</evidence>
<comment type="subcellular location">
    <subcellularLocation>
        <location evidence="5">Cytoplasm</location>
    </subcellularLocation>
</comment>
<comment type="function">
    <text evidence="5">Bidirectionally degrades single-stranded DNA into large acid-insoluble oligonucleotides, which are then degraded further into small acid-soluble oligonucleotides.</text>
</comment>
<dbReference type="RefSeq" id="WP_154553576.1">
    <property type="nucleotide sequence ID" value="NZ_JAQXUZ010000021.1"/>
</dbReference>
<evidence type="ECO:0000313" key="9">
    <source>
        <dbReference type="Proteomes" id="UP000469424"/>
    </source>
</evidence>
<dbReference type="GO" id="GO:0005737">
    <property type="term" value="C:cytoplasm"/>
    <property type="evidence" value="ECO:0007669"/>
    <property type="project" value="UniProtKB-SubCell"/>
</dbReference>
<dbReference type="EMBL" id="VUNA01000002">
    <property type="protein sequence ID" value="MST70012.1"/>
    <property type="molecule type" value="Genomic_DNA"/>
</dbReference>
<dbReference type="PANTHER" id="PTHR30008:SF0">
    <property type="entry name" value="EXODEOXYRIBONUCLEASE 7 LARGE SUBUNIT"/>
    <property type="match status" value="1"/>
</dbReference>
<feature type="domain" description="OB-fold nucleic acid binding" evidence="7">
    <location>
        <begin position="5"/>
        <end position="98"/>
    </location>
</feature>
<dbReference type="HAMAP" id="MF_00378">
    <property type="entry name" value="Exonuc_7_L"/>
    <property type="match status" value="1"/>
</dbReference>
<evidence type="ECO:0000256" key="3">
    <source>
        <dbReference type="ARBA" id="ARBA00022801"/>
    </source>
</evidence>
<comment type="subunit">
    <text evidence="5">Heterooligomer composed of large and small subunits.</text>
</comment>
<organism evidence="8 9">
    <name type="scientific">Mogibacterium kristiansenii</name>
    <dbReference type="NCBI Taxonomy" id="2606708"/>
    <lineage>
        <taxon>Bacteria</taxon>
        <taxon>Bacillati</taxon>
        <taxon>Bacillota</taxon>
        <taxon>Clostridia</taxon>
        <taxon>Peptostreptococcales</taxon>
        <taxon>Anaerovoracaceae</taxon>
        <taxon>Mogibacterium</taxon>
    </lineage>
</organism>
<protein>
    <recommendedName>
        <fullName evidence="5">Exodeoxyribonuclease 7 large subunit</fullName>
        <ecNumber evidence="5">3.1.11.6</ecNumber>
    </recommendedName>
    <alternativeName>
        <fullName evidence="5">Exodeoxyribonuclease VII large subunit</fullName>
        <shortName evidence="5">Exonuclease VII large subunit</shortName>
    </alternativeName>
</protein>
<dbReference type="InterPro" id="IPR003753">
    <property type="entry name" value="Exonuc_VII_L"/>
</dbReference>
<comment type="catalytic activity">
    <reaction evidence="5">
        <text>Exonucleolytic cleavage in either 5'- to 3'- or 3'- to 5'-direction to yield nucleoside 5'-phosphates.</text>
        <dbReference type="EC" id="3.1.11.6"/>
    </reaction>
</comment>
<comment type="caution">
    <text evidence="8">The sequence shown here is derived from an EMBL/GenBank/DDBJ whole genome shotgun (WGS) entry which is preliminary data.</text>
</comment>
<reference evidence="8 9" key="1">
    <citation type="submission" date="2019-08" db="EMBL/GenBank/DDBJ databases">
        <title>In-depth cultivation of the pig gut microbiome towards novel bacterial diversity and tailored functional studies.</title>
        <authorList>
            <person name="Wylensek D."/>
            <person name="Hitch T.C.A."/>
            <person name="Clavel T."/>
        </authorList>
    </citation>
    <scope>NUCLEOTIDE SEQUENCE [LARGE SCALE GENOMIC DNA]</scope>
    <source>
        <strain evidence="8 9">WCA-MUC-591-APC-4B</strain>
    </source>
</reference>
<dbReference type="GO" id="GO:0008855">
    <property type="term" value="F:exodeoxyribonuclease VII activity"/>
    <property type="evidence" value="ECO:0007669"/>
    <property type="project" value="UniProtKB-UniRule"/>
</dbReference>
<evidence type="ECO:0000313" key="8">
    <source>
        <dbReference type="EMBL" id="MST70012.1"/>
    </source>
</evidence>
<accession>A0A6N7X3B5</accession>
<evidence type="ECO:0000259" key="7">
    <source>
        <dbReference type="Pfam" id="PF13742"/>
    </source>
</evidence>
<dbReference type="PANTHER" id="PTHR30008">
    <property type="entry name" value="EXODEOXYRIBONUCLEASE 7 LARGE SUBUNIT"/>
    <property type="match status" value="1"/>
</dbReference>
<keyword evidence="1 5" id="KW-0963">Cytoplasm</keyword>
<dbReference type="GO" id="GO:0009318">
    <property type="term" value="C:exodeoxyribonuclease VII complex"/>
    <property type="evidence" value="ECO:0007669"/>
    <property type="project" value="UniProtKB-UniRule"/>
</dbReference>
<keyword evidence="3 5" id="KW-0378">Hydrolase</keyword>
<evidence type="ECO:0000256" key="5">
    <source>
        <dbReference type="HAMAP-Rule" id="MF_00378"/>
    </source>
</evidence>
<dbReference type="GO" id="GO:0003676">
    <property type="term" value="F:nucleic acid binding"/>
    <property type="evidence" value="ECO:0007669"/>
    <property type="project" value="InterPro"/>
</dbReference>
<name>A0A6N7X3B5_9FIRM</name>
<dbReference type="NCBIfam" id="TIGR00237">
    <property type="entry name" value="xseA"/>
    <property type="match status" value="1"/>
</dbReference>